<feature type="domain" description="GH16" evidence="4">
    <location>
        <begin position="10"/>
        <end position="219"/>
    </location>
</feature>
<dbReference type="Pfam" id="PF00722">
    <property type="entry name" value="Glyco_hydro_16"/>
    <property type="match status" value="1"/>
</dbReference>
<protein>
    <recommendedName>
        <fullName evidence="4">GH16 domain-containing protein</fullName>
    </recommendedName>
</protein>
<dbReference type="GO" id="GO:0031505">
    <property type="term" value="P:fungal-type cell wall organization"/>
    <property type="evidence" value="ECO:0007669"/>
    <property type="project" value="TreeGrafter"/>
</dbReference>
<dbReference type="GO" id="GO:0005975">
    <property type="term" value="P:carbohydrate metabolic process"/>
    <property type="evidence" value="ECO:0007669"/>
    <property type="project" value="InterPro"/>
</dbReference>
<sequence>MSFGTSTNRLHFERSFAPLDAPDSFELSGKGLSLFLDKPSGKVVTEDHVNNKVAEGSTFNSTFTILYGRVTYNFSGPAVAGVVSAAILIAPTNDEIDIELVGGLATQWQTNIFAPAPFETKPLYKTFSSLQDYPHGPKTVEGTHSYTIDWSPERIVWSVDGSDVRTLRAEETEVNGTFHYPSHPARLQFGIWDASTPAGTSEWARGPIDWESAPGRMSAMFKGIEVECPY</sequence>
<accession>A0A2G8RVD7</accession>
<dbReference type="EMBL" id="AYKW01000056">
    <property type="protein sequence ID" value="PIL25480.1"/>
    <property type="molecule type" value="Genomic_DNA"/>
</dbReference>
<dbReference type="Proteomes" id="UP000230002">
    <property type="component" value="Unassembled WGS sequence"/>
</dbReference>
<evidence type="ECO:0000256" key="1">
    <source>
        <dbReference type="ARBA" id="ARBA00022729"/>
    </source>
</evidence>
<dbReference type="PROSITE" id="PS51762">
    <property type="entry name" value="GH16_2"/>
    <property type="match status" value="1"/>
</dbReference>
<dbReference type="AlphaFoldDB" id="A0A2G8RVD7"/>
<organism evidence="5 6">
    <name type="scientific">Ganoderma sinense ZZ0214-1</name>
    <dbReference type="NCBI Taxonomy" id="1077348"/>
    <lineage>
        <taxon>Eukaryota</taxon>
        <taxon>Fungi</taxon>
        <taxon>Dikarya</taxon>
        <taxon>Basidiomycota</taxon>
        <taxon>Agaricomycotina</taxon>
        <taxon>Agaricomycetes</taxon>
        <taxon>Polyporales</taxon>
        <taxon>Polyporaceae</taxon>
        <taxon>Ganoderma</taxon>
    </lineage>
</organism>
<name>A0A2G8RVD7_9APHY</name>
<dbReference type="Gene3D" id="2.60.120.200">
    <property type="match status" value="1"/>
</dbReference>
<dbReference type="InterPro" id="IPR050546">
    <property type="entry name" value="Glycosyl_Hydrlase_16"/>
</dbReference>
<keyword evidence="3" id="KW-0326">Glycosidase</keyword>
<dbReference type="GO" id="GO:0004553">
    <property type="term" value="F:hydrolase activity, hydrolyzing O-glycosyl compounds"/>
    <property type="evidence" value="ECO:0007669"/>
    <property type="project" value="InterPro"/>
</dbReference>
<evidence type="ECO:0000259" key="4">
    <source>
        <dbReference type="PROSITE" id="PS51762"/>
    </source>
</evidence>
<dbReference type="OrthoDB" id="4781at2759"/>
<keyword evidence="1" id="KW-0732">Signal</keyword>
<dbReference type="InterPro" id="IPR013320">
    <property type="entry name" value="ConA-like_dom_sf"/>
</dbReference>
<keyword evidence="6" id="KW-1185">Reference proteome</keyword>
<comment type="caution">
    <text evidence="5">The sequence shown here is derived from an EMBL/GenBank/DDBJ whole genome shotgun (WGS) entry which is preliminary data.</text>
</comment>
<proteinExistence type="predicted"/>
<evidence type="ECO:0000256" key="2">
    <source>
        <dbReference type="ARBA" id="ARBA00022801"/>
    </source>
</evidence>
<dbReference type="STRING" id="1077348.A0A2G8RVD7"/>
<dbReference type="GO" id="GO:0016757">
    <property type="term" value="F:glycosyltransferase activity"/>
    <property type="evidence" value="ECO:0007669"/>
    <property type="project" value="TreeGrafter"/>
</dbReference>
<dbReference type="InterPro" id="IPR000757">
    <property type="entry name" value="Beta-glucanase-like"/>
</dbReference>
<dbReference type="GO" id="GO:0009277">
    <property type="term" value="C:fungal-type cell wall"/>
    <property type="evidence" value="ECO:0007669"/>
    <property type="project" value="TreeGrafter"/>
</dbReference>
<evidence type="ECO:0000313" key="5">
    <source>
        <dbReference type="EMBL" id="PIL25480.1"/>
    </source>
</evidence>
<gene>
    <name evidence="5" type="ORF">GSI_13370</name>
</gene>
<keyword evidence="2" id="KW-0378">Hydrolase</keyword>
<dbReference type="PANTHER" id="PTHR10963">
    <property type="entry name" value="GLYCOSYL HYDROLASE-RELATED"/>
    <property type="match status" value="1"/>
</dbReference>
<reference evidence="5 6" key="1">
    <citation type="journal article" date="2015" name="Sci. Rep.">
        <title>Chromosome-level genome map provides insights into diverse defense mechanisms in the medicinal fungus Ganoderma sinense.</title>
        <authorList>
            <person name="Zhu Y."/>
            <person name="Xu J."/>
            <person name="Sun C."/>
            <person name="Zhou S."/>
            <person name="Xu H."/>
            <person name="Nelson D.R."/>
            <person name="Qian J."/>
            <person name="Song J."/>
            <person name="Luo H."/>
            <person name="Xiang L."/>
            <person name="Li Y."/>
            <person name="Xu Z."/>
            <person name="Ji A."/>
            <person name="Wang L."/>
            <person name="Lu S."/>
            <person name="Hayward A."/>
            <person name="Sun W."/>
            <person name="Li X."/>
            <person name="Schwartz D.C."/>
            <person name="Wang Y."/>
            <person name="Chen S."/>
        </authorList>
    </citation>
    <scope>NUCLEOTIDE SEQUENCE [LARGE SCALE GENOMIC DNA]</scope>
    <source>
        <strain evidence="5 6">ZZ0214-1</strain>
    </source>
</reference>
<evidence type="ECO:0000256" key="3">
    <source>
        <dbReference type="ARBA" id="ARBA00023295"/>
    </source>
</evidence>
<dbReference type="PANTHER" id="PTHR10963:SF22">
    <property type="entry name" value="GLYCOSIDASE CRH2-RELATED"/>
    <property type="match status" value="1"/>
</dbReference>
<evidence type="ECO:0000313" key="6">
    <source>
        <dbReference type="Proteomes" id="UP000230002"/>
    </source>
</evidence>
<dbReference type="SUPFAM" id="SSF49899">
    <property type="entry name" value="Concanavalin A-like lectins/glucanases"/>
    <property type="match status" value="1"/>
</dbReference>